<dbReference type="AlphaFoldDB" id="A0ABD0LQ46"/>
<name>A0ABD0LQ46_9CAEN</name>
<dbReference type="Proteomes" id="UP001519460">
    <property type="component" value="Unassembled WGS sequence"/>
</dbReference>
<organism evidence="1 2">
    <name type="scientific">Batillaria attramentaria</name>
    <dbReference type="NCBI Taxonomy" id="370345"/>
    <lineage>
        <taxon>Eukaryota</taxon>
        <taxon>Metazoa</taxon>
        <taxon>Spiralia</taxon>
        <taxon>Lophotrochozoa</taxon>
        <taxon>Mollusca</taxon>
        <taxon>Gastropoda</taxon>
        <taxon>Caenogastropoda</taxon>
        <taxon>Sorbeoconcha</taxon>
        <taxon>Cerithioidea</taxon>
        <taxon>Batillariidae</taxon>
        <taxon>Batillaria</taxon>
    </lineage>
</organism>
<evidence type="ECO:0000313" key="1">
    <source>
        <dbReference type="EMBL" id="KAK7501610.1"/>
    </source>
</evidence>
<comment type="caution">
    <text evidence="1">The sequence shown here is derived from an EMBL/GenBank/DDBJ whole genome shotgun (WGS) entry which is preliminary data.</text>
</comment>
<evidence type="ECO:0000313" key="2">
    <source>
        <dbReference type="Proteomes" id="UP001519460"/>
    </source>
</evidence>
<proteinExistence type="predicted"/>
<keyword evidence="2" id="KW-1185">Reference proteome</keyword>
<gene>
    <name evidence="1" type="ORF">BaRGS_00007041</name>
</gene>
<dbReference type="EMBL" id="JACVVK020000030">
    <property type="protein sequence ID" value="KAK7501610.1"/>
    <property type="molecule type" value="Genomic_DNA"/>
</dbReference>
<protein>
    <submittedName>
        <fullName evidence="1">Uncharacterized protein</fullName>
    </submittedName>
</protein>
<accession>A0ABD0LQ46</accession>
<sequence>MSCIQYASPTRKKKSAQLMAGLKAKGIVDNPLTFYVEAPRISRGSFSQHVTSCRVFIVGLRTSRKSINPNIKFVAGNQSMGHTSVHYLVRLRSQFGVRVSTTLSFRRKFFQ</sequence>
<reference evidence="1 2" key="1">
    <citation type="journal article" date="2023" name="Sci. Data">
        <title>Genome assembly of the Korean intertidal mud-creeper Batillaria attramentaria.</title>
        <authorList>
            <person name="Patra A.K."/>
            <person name="Ho P.T."/>
            <person name="Jun S."/>
            <person name="Lee S.J."/>
            <person name="Kim Y."/>
            <person name="Won Y.J."/>
        </authorList>
    </citation>
    <scope>NUCLEOTIDE SEQUENCE [LARGE SCALE GENOMIC DNA]</scope>
    <source>
        <strain evidence="1">Wonlab-2016</strain>
    </source>
</reference>